<dbReference type="SUPFAM" id="SSF53756">
    <property type="entry name" value="UDP-Glycosyltransferase/glycogen phosphorylase"/>
    <property type="match status" value="1"/>
</dbReference>
<keyword evidence="1 2" id="KW-0808">Transferase</keyword>
<dbReference type="GO" id="GO:0008194">
    <property type="term" value="F:UDP-glycosyltransferase activity"/>
    <property type="evidence" value="ECO:0007669"/>
    <property type="project" value="InterPro"/>
</dbReference>
<reference evidence="2 3" key="1">
    <citation type="submission" date="2019-09" db="EMBL/GenBank/DDBJ databases">
        <title>Bird 10,000 Genomes (B10K) Project - Family phase.</title>
        <authorList>
            <person name="Zhang G."/>
        </authorList>
    </citation>
    <scope>NUCLEOTIDE SEQUENCE [LARGE SCALE GENOMIC DNA]</scope>
    <source>
        <strain evidence="2">OUT-0051</strain>
        <tissue evidence="2">Kidney</tissue>
    </source>
</reference>
<evidence type="ECO:0000256" key="1">
    <source>
        <dbReference type="ARBA" id="ARBA00022679"/>
    </source>
</evidence>
<dbReference type="EMBL" id="VZSO01000262">
    <property type="protein sequence ID" value="NWZ27382.1"/>
    <property type="molecule type" value="Genomic_DNA"/>
</dbReference>
<dbReference type="AlphaFoldDB" id="A0A7K7LA12"/>
<organism evidence="2 3">
    <name type="scientific">Asarcornis scutulata</name>
    <dbReference type="NCBI Taxonomy" id="75869"/>
    <lineage>
        <taxon>Eukaryota</taxon>
        <taxon>Metazoa</taxon>
        <taxon>Chordata</taxon>
        <taxon>Craniata</taxon>
        <taxon>Vertebrata</taxon>
        <taxon>Euteleostomi</taxon>
        <taxon>Archelosauria</taxon>
        <taxon>Archosauria</taxon>
        <taxon>Dinosauria</taxon>
        <taxon>Saurischia</taxon>
        <taxon>Theropoda</taxon>
        <taxon>Coelurosauria</taxon>
        <taxon>Aves</taxon>
        <taxon>Neognathae</taxon>
        <taxon>Galloanserae</taxon>
        <taxon>Anseriformes</taxon>
        <taxon>Anatidae</taxon>
        <taxon>Anatinae</taxon>
        <taxon>Asarcornis</taxon>
    </lineage>
</organism>
<proteinExistence type="predicted"/>
<evidence type="ECO:0000313" key="2">
    <source>
        <dbReference type="EMBL" id="NWZ27382.1"/>
    </source>
</evidence>
<feature type="non-terminal residue" evidence="2">
    <location>
        <position position="1"/>
    </location>
</feature>
<dbReference type="InterPro" id="IPR002213">
    <property type="entry name" value="UDP_glucos_trans"/>
</dbReference>
<evidence type="ECO:0000313" key="3">
    <source>
        <dbReference type="Proteomes" id="UP000525565"/>
    </source>
</evidence>
<sequence>SEGGKLLVVPMDGSHWLSMKQLVLKLMDRGHEVVVLIPEISWQMGKGQSYTMKTYPVDYTSEDLVSSF</sequence>
<feature type="non-terminal residue" evidence="2">
    <location>
        <position position="68"/>
    </location>
</feature>
<gene>
    <name evidence="2" type="primary">Ugt1a8_1</name>
    <name evidence="2" type="ORF">ASASCU_R16007</name>
</gene>
<keyword evidence="3" id="KW-1185">Reference proteome</keyword>
<comment type="caution">
    <text evidence="2">The sequence shown here is derived from an EMBL/GenBank/DDBJ whole genome shotgun (WGS) entry which is preliminary data.</text>
</comment>
<name>A0A7K7LA12_9AVES</name>
<accession>A0A7K7LA12</accession>
<dbReference type="Proteomes" id="UP000525565">
    <property type="component" value="Unassembled WGS sequence"/>
</dbReference>
<dbReference type="Pfam" id="PF00201">
    <property type="entry name" value="UDPGT"/>
    <property type="match status" value="1"/>
</dbReference>
<protein>
    <submittedName>
        <fullName evidence="2">UD18 glucuronosyltransferase</fullName>
    </submittedName>
</protein>